<name>A0A9W9HXM9_9EURO</name>
<evidence type="ECO:0000313" key="5">
    <source>
        <dbReference type="Proteomes" id="UP001149163"/>
    </source>
</evidence>
<accession>A0A9W9HXM9</accession>
<gene>
    <name evidence="4" type="ORF">N7482_006619</name>
</gene>
<dbReference type="OrthoDB" id="2913095at2759"/>
<dbReference type="GeneID" id="81427920"/>
<feature type="domain" description="Nephrocystin 3-like N-terminal" evidence="3">
    <location>
        <begin position="290"/>
        <end position="462"/>
    </location>
</feature>
<dbReference type="PANTHER" id="PTHR10039:SF17">
    <property type="entry name" value="FUNGAL STAND N-TERMINAL GOODBYE DOMAIN-CONTAINING PROTEIN-RELATED"/>
    <property type="match status" value="1"/>
</dbReference>
<feature type="domain" description="Fungal STAND N-terminal Goodbye" evidence="2">
    <location>
        <begin position="14"/>
        <end position="128"/>
    </location>
</feature>
<dbReference type="InterPro" id="IPR011990">
    <property type="entry name" value="TPR-like_helical_dom_sf"/>
</dbReference>
<protein>
    <recommendedName>
        <fullName evidence="6">Fungal STAND N-terminal Goodbye domain-containing protein</fullName>
    </recommendedName>
</protein>
<dbReference type="SUPFAM" id="SSF48452">
    <property type="entry name" value="TPR-like"/>
    <property type="match status" value="1"/>
</dbReference>
<dbReference type="Proteomes" id="UP001149163">
    <property type="component" value="Unassembled WGS sequence"/>
</dbReference>
<organism evidence="4 5">
    <name type="scientific">Penicillium canariense</name>
    <dbReference type="NCBI Taxonomy" id="189055"/>
    <lineage>
        <taxon>Eukaryota</taxon>
        <taxon>Fungi</taxon>
        <taxon>Dikarya</taxon>
        <taxon>Ascomycota</taxon>
        <taxon>Pezizomycotina</taxon>
        <taxon>Eurotiomycetes</taxon>
        <taxon>Eurotiomycetidae</taxon>
        <taxon>Eurotiales</taxon>
        <taxon>Aspergillaceae</taxon>
        <taxon>Penicillium</taxon>
    </lineage>
</organism>
<evidence type="ECO:0000259" key="2">
    <source>
        <dbReference type="Pfam" id="PF17109"/>
    </source>
</evidence>
<dbReference type="Pfam" id="PF24883">
    <property type="entry name" value="NPHP3_N"/>
    <property type="match status" value="1"/>
</dbReference>
<dbReference type="EMBL" id="JAPQKN010000004">
    <property type="protein sequence ID" value="KAJ5159615.1"/>
    <property type="molecule type" value="Genomic_DNA"/>
</dbReference>
<keyword evidence="1" id="KW-0677">Repeat</keyword>
<evidence type="ECO:0000313" key="4">
    <source>
        <dbReference type="EMBL" id="KAJ5159615.1"/>
    </source>
</evidence>
<evidence type="ECO:0000259" key="3">
    <source>
        <dbReference type="Pfam" id="PF24883"/>
    </source>
</evidence>
<dbReference type="InterPro" id="IPR027417">
    <property type="entry name" value="P-loop_NTPase"/>
</dbReference>
<proteinExistence type="predicted"/>
<dbReference type="RefSeq" id="XP_056541173.1">
    <property type="nucleotide sequence ID" value="XM_056688744.1"/>
</dbReference>
<dbReference type="SUPFAM" id="SSF52540">
    <property type="entry name" value="P-loop containing nucleoside triphosphate hydrolases"/>
    <property type="match status" value="1"/>
</dbReference>
<comment type="caution">
    <text evidence="4">The sequence shown here is derived from an EMBL/GenBank/DDBJ whole genome shotgun (WGS) entry which is preliminary data.</text>
</comment>
<keyword evidence="5" id="KW-1185">Reference proteome</keyword>
<reference evidence="4" key="1">
    <citation type="submission" date="2022-11" db="EMBL/GenBank/DDBJ databases">
        <authorList>
            <person name="Petersen C."/>
        </authorList>
    </citation>
    <scope>NUCLEOTIDE SEQUENCE</scope>
    <source>
        <strain evidence="4">IBT 26290</strain>
    </source>
</reference>
<dbReference type="Pfam" id="PF17109">
    <property type="entry name" value="Goodbye"/>
    <property type="match status" value="1"/>
</dbReference>
<evidence type="ECO:0000256" key="1">
    <source>
        <dbReference type="ARBA" id="ARBA00022737"/>
    </source>
</evidence>
<dbReference type="InterPro" id="IPR056884">
    <property type="entry name" value="NPHP3-like_N"/>
</dbReference>
<evidence type="ECO:0008006" key="6">
    <source>
        <dbReference type="Google" id="ProtNLM"/>
    </source>
</evidence>
<sequence length="1535" mass="172523">MSEQEDPTSISDIWESARREFERLTGKQLQPTSAASLQGIRDTIAASRTSKDPDTEKAKAAGLRIVKCLQLLGGVASQAASLVFPPAGVCFSALSFLLDIPPKLHGFHAAVDSIFIEIEPTLVQFEMYRDIESKDAVHPDMILAINKVMISFVTLCAICIKFRDGGFLVRLKANLKKAMFDEAAIQDELAHFKDLIQTQKVIEGTWTIQQVIETKRSLRLVKDDTERILKLADDIKDKVGIMSSDQQKRRTEQTTKNYLEKIRNTLGISDNQVTSAISVCDNMWKSTVKGSGDWLNRMDEYVNWVKGEPPETSPLLLLTGDGGCGKSVITSVVYKNLDKRSSLTEETGRTLVQSAGRALVAYYAFSPTGKIDDDKTPAETALKCLCVQLAQQDAAYAKQLAESFKDNTDCAKDAPESFRDQTRDTKYFRDADCQQLWTDLKLGAPTQTATHFLLLDGIDNLPVNKLQELGDIFQGINEPPEADSRKETRSGARVLVCGSMQKLESLGEAPDGGSQFPTIDVGACNGDDIDKYIERELQNADLFQAANAQNRRLKEDVQAGLKSRAEGSFTQVRSDISMVKGIVESEMTEDDLKKALSATKKNAKATVTDDIASLEALPNNQKLIEEVNELLLWVDFGPYYYNVAELEALLLLRFEATSLKSLQEKLQGTYSKLLFVNQDGDVLLMDHVKEHVELAERAEKRASNERTISINITITNADTESIQRFFWDLGRFGAIDQFKFAPSGISADSSGFSPTQKKRIGINETDSHLIMLKTTFSLLFSSPTETTELVGPKLLAGLISHLSHLRTATEADELSAEDRRFVARNLLDVFHNPEHLENHWKSTELIGWTENQSEMDSVWGWLKDPVAISKLDSPRSEWLAAATEDWNPSRKLLTPFMTMLARRWLQDREWQPLRPCTTILNVLIMTSEDNRGLTDAVNLENDAYVSIKHDELDQIRPLLIEKASKWCKVALEVEETDFLWHLRLGETYSGCQQLEKAREEYGKAVQILQETEASGKEIDKNELRDLFLRMGRLSIETEQLGYYEQALQLDPDNIETRYRILKNQISSCTVEEQAARVREALTIGDGLQPGSLEPILDLVVEDYKDGSDLSIFAVFNAVISGASLIPECWPELLRCMDNAIEKAESEGRFDDLAILHLHKGIAASLCGKDYTSRSELEHWQECWTVAKENNIVQPDSAVTALLVGENSDSRSIFSILLMLAGDILSKYYFDQTRLLLEEDEQFYQNQIKQLERIATDQLPDGMSSWTKAKCYLASQYVLRDQLSQAQALFRWDMAAVFNILTDDDAGNDWLGYGTLAHILTHCGDYENAGIAYKLIPPAFLDQEVLTELLNIGDEGAAATQEIIRFYASNCPEEATPLMQVMALQSQVAKLSEQAAEEDSQHWQEIAKILQEFKDVLEVDWYLMCDSCEVRCGFNETFWSCGFCYCTHFCESCYQKLSAKQKPRPFVCSEAHDWFRLPVWDSKRFALACRGRLPGIESDGKIVVSASAEGEAISARKWLGYLCGKWDLNKEDWGFE</sequence>
<dbReference type="Gene3D" id="1.25.40.10">
    <property type="entry name" value="Tetratricopeptide repeat domain"/>
    <property type="match status" value="1"/>
</dbReference>
<reference evidence="4" key="2">
    <citation type="journal article" date="2023" name="IMA Fungus">
        <title>Comparative genomic study of the Penicillium genus elucidates a diverse pangenome and 15 lateral gene transfer events.</title>
        <authorList>
            <person name="Petersen C."/>
            <person name="Sorensen T."/>
            <person name="Nielsen M.R."/>
            <person name="Sondergaard T.E."/>
            <person name="Sorensen J.L."/>
            <person name="Fitzpatrick D.A."/>
            <person name="Frisvad J.C."/>
            <person name="Nielsen K.L."/>
        </authorList>
    </citation>
    <scope>NUCLEOTIDE SEQUENCE</scope>
    <source>
        <strain evidence="4">IBT 26290</strain>
    </source>
</reference>
<dbReference type="InterPro" id="IPR031350">
    <property type="entry name" value="Goodbye_dom"/>
</dbReference>
<dbReference type="PANTHER" id="PTHR10039">
    <property type="entry name" value="AMELOGENIN"/>
    <property type="match status" value="1"/>
</dbReference>